<evidence type="ECO:0000256" key="2">
    <source>
        <dbReference type="PROSITE-ProRule" id="PRU01213"/>
    </source>
</evidence>
<dbReference type="Proteomes" id="UP000029507">
    <property type="component" value="Chromosome"/>
</dbReference>
<dbReference type="NCBIfam" id="TIGR00638">
    <property type="entry name" value="Mop"/>
    <property type="match status" value="1"/>
</dbReference>
<evidence type="ECO:0000256" key="1">
    <source>
        <dbReference type="ARBA" id="ARBA00022505"/>
    </source>
</evidence>
<feature type="domain" description="Mop" evidence="3">
    <location>
        <begin position="2"/>
        <end position="67"/>
    </location>
</feature>
<dbReference type="HOGENOM" id="CLU_118993_1_1_9"/>
<keyword evidence="5" id="KW-1185">Reference proteome</keyword>
<dbReference type="Gene3D" id="2.40.50.100">
    <property type="match status" value="1"/>
</dbReference>
<dbReference type="OrthoDB" id="122515at2"/>
<dbReference type="InterPro" id="IPR005116">
    <property type="entry name" value="Transp-assoc_OB_typ1"/>
</dbReference>
<sequence>MKLSARNQLEGTVTLVKAGPINAEVVIDAGGQTITSIISLDALQELEIKEGSKVTALFKASSVLLMA</sequence>
<reference evidence="4 5" key="1">
    <citation type="submission" date="2014-08" db="EMBL/GenBank/DDBJ databases">
        <title>Comparative genomics of the Paenibacillus odorifer group.</title>
        <authorList>
            <person name="den Bakker H.C."/>
            <person name="Tsai Y.-C."/>
            <person name="Martin N."/>
            <person name="Korlach J."/>
            <person name="Wiedmann M."/>
        </authorList>
    </citation>
    <scope>NUCLEOTIDE SEQUENCE [LARGE SCALE GENOMIC DNA]</scope>
    <source>
        <strain evidence="4 5">DSM 14472</strain>
    </source>
</reference>
<name>A0A089LME3_9BACL</name>
<evidence type="ECO:0000259" key="3">
    <source>
        <dbReference type="PROSITE" id="PS51866"/>
    </source>
</evidence>
<dbReference type="PROSITE" id="PS51866">
    <property type="entry name" value="MOP"/>
    <property type="match status" value="1"/>
</dbReference>
<dbReference type="STRING" id="169760.PSTEL_05920"/>
<dbReference type="EMBL" id="CP009286">
    <property type="protein sequence ID" value="AIQ62706.1"/>
    <property type="molecule type" value="Genomic_DNA"/>
</dbReference>
<dbReference type="RefSeq" id="WP_038694065.1">
    <property type="nucleotide sequence ID" value="NZ_CP009286.1"/>
</dbReference>
<organism evidence="4 5">
    <name type="scientific">Paenibacillus stellifer</name>
    <dbReference type="NCBI Taxonomy" id="169760"/>
    <lineage>
        <taxon>Bacteria</taxon>
        <taxon>Bacillati</taxon>
        <taxon>Bacillota</taxon>
        <taxon>Bacilli</taxon>
        <taxon>Bacillales</taxon>
        <taxon>Paenibacillaceae</taxon>
        <taxon>Paenibacillus</taxon>
    </lineage>
</organism>
<evidence type="ECO:0000313" key="4">
    <source>
        <dbReference type="EMBL" id="AIQ62706.1"/>
    </source>
</evidence>
<dbReference type="KEGG" id="pste:PSTEL_05920"/>
<protein>
    <submittedName>
        <fullName evidence="4">Molybdenum-pterin-binding protein</fullName>
    </submittedName>
</protein>
<evidence type="ECO:0000313" key="5">
    <source>
        <dbReference type="Proteomes" id="UP000029507"/>
    </source>
</evidence>
<accession>A0A089LME3</accession>
<dbReference type="AlphaFoldDB" id="A0A089LME3"/>
<dbReference type="GO" id="GO:0015689">
    <property type="term" value="P:molybdate ion transport"/>
    <property type="evidence" value="ECO:0007669"/>
    <property type="project" value="InterPro"/>
</dbReference>
<dbReference type="Pfam" id="PF03459">
    <property type="entry name" value="TOBE"/>
    <property type="match status" value="1"/>
</dbReference>
<dbReference type="InterPro" id="IPR008995">
    <property type="entry name" value="Mo/tungstate-bd_C_term_dom"/>
</dbReference>
<keyword evidence="1 2" id="KW-0500">Molybdenum</keyword>
<dbReference type="InterPro" id="IPR004606">
    <property type="entry name" value="Mop_domain"/>
</dbReference>
<dbReference type="SUPFAM" id="SSF50331">
    <property type="entry name" value="MOP-like"/>
    <property type="match status" value="1"/>
</dbReference>
<gene>
    <name evidence="4" type="ORF">PSTEL_05920</name>
</gene>
<proteinExistence type="predicted"/>